<dbReference type="Proteomes" id="UP000515860">
    <property type="component" value="Chromosome"/>
</dbReference>
<evidence type="ECO:0000256" key="3">
    <source>
        <dbReference type="ARBA" id="ARBA00023163"/>
    </source>
</evidence>
<dbReference type="PANTHER" id="PTHR43537:SF6">
    <property type="entry name" value="HTH-TYPE TRANSCRIPTIONAL REPRESSOR RSPR"/>
    <property type="match status" value="1"/>
</dbReference>
<evidence type="ECO:0000313" key="6">
    <source>
        <dbReference type="Proteomes" id="UP000515860"/>
    </source>
</evidence>
<dbReference type="PROSITE" id="PS50949">
    <property type="entry name" value="HTH_GNTR"/>
    <property type="match status" value="1"/>
</dbReference>
<sequence length="230" mass="27230">MKIEVRNPGESHAEFAYRVLRSNILTLNMKPGMVINEKEIAAQLKISRTPVHEAVLKLKYEFLIDVRARKESKVSYIDVDLINEGFFLRRTLETAVLKAAIHQIGPDTRKKLLDNLKEQREIIEQNRLDEFLECDDRFHQLIYLAANKPLSFEVVHQMGSHLTRMRYLIRILRSYEFIPDSYREHEQIVHMLTFGIPAEFDVASFVANHIKGFQNYLPNIEKEYKEYFRY</sequence>
<dbReference type="Pfam" id="PF07729">
    <property type="entry name" value="FCD"/>
    <property type="match status" value="1"/>
</dbReference>
<dbReference type="InterPro" id="IPR036388">
    <property type="entry name" value="WH-like_DNA-bd_sf"/>
</dbReference>
<dbReference type="InterPro" id="IPR011711">
    <property type="entry name" value="GntR_C"/>
</dbReference>
<keyword evidence="3" id="KW-0804">Transcription</keyword>
<dbReference type="GO" id="GO:0003700">
    <property type="term" value="F:DNA-binding transcription factor activity"/>
    <property type="evidence" value="ECO:0007669"/>
    <property type="project" value="InterPro"/>
</dbReference>
<protein>
    <submittedName>
        <fullName evidence="5">GntR family transcriptional regulator</fullName>
    </submittedName>
</protein>
<dbReference type="Pfam" id="PF00392">
    <property type="entry name" value="GntR"/>
    <property type="match status" value="1"/>
</dbReference>
<evidence type="ECO:0000256" key="1">
    <source>
        <dbReference type="ARBA" id="ARBA00023015"/>
    </source>
</evidence>
<keyword evidence="1" id="KW-0805">Transcription regulation</keyword>
<reference evidence="5 6" key="1">
    <citation type="submission" date="2020-08" db="EMBL/GenBank/DDBJ databases">
        <authorList>
            <person name="Liu C."/>
            <person name="Sun Q."/>
        </authorList>
    </citation>
    <scope>NUCLEOTIDE SEQUENCE [LARGE SCALE GENOMIC DNA]</scope>
    <source>
        <strain evidence="5 6">NSJ-29</strain>
    </source>
</reference>
<dbReference type="SUPFAM" id="SSF48008">
    <property type="entry name" value="GntR ligand-binding domain-like"/>
    <property type="match status" value="1"/>
</dbReference>
<organism evidence="5 6">
    <name type="scientific">Wansuia hejianensis</name>
    <dbReference type="NCBI Taxonomy" id="2763667"/>
    <lineage>
        <taxon>Bacteria</taxon>
        <taxon>Bacillati</taxon>
        <taxon>Bacillota</taxon>
        <taxon>Clostridia</taxon>
        <taxon>Lachnospirales</taxon>
        <taxon>Lachnospiraceae</taxon>
        <taxon>Wansuia</taxon>
    </lineage>
</organism>
<evidence type="ECO:0000256" key="2">
    <source>
        <dbReference type="ARBA" id="ARBA00023125"/>
    </source>
</evidence>
<name>A0A7G9GCW2_9FIRM</name>
<dbReference type="PANTHER" id="PTHR43537">
    <property type="entry name" value="TRANSCRIPTIONAL REGULATOR, GNTR FAMILY"/>
    <property type="match status" value="1"/>
</dbReference>
<dbReference type="InterPro" id="IPR036390">
    <property type="entry name" value="WH_DNA-bd_sf"/>
</dbReference>
<proteinExistence type="predicted"/>
<dbReference type="Gene3D" id="1.20.120.530">
    <property type="entry name" value="GntR ligand-binding domain-like"/>
    <property type="match status" value="1"/>
</dbReference>
<dbReference type="KEGG" id="whj:H9Q79_17635"/>
<dbReference type="AlphaFoldDB" id="A0A7G9GCW2"/>
<dbReference type="GO" id="GO:0003677">
    <property type="term" value="F:DNA binding"/>
    <property type="evidence" value="ECO:0007669"/>
    <property type="project" value="UniProtKB-KW"/>
</dbReference>
<dbReference type="EMBL" id="CP060635">
    <property type="protein sequence ID" value="QNM08644.1"/>
    <property type="molecule type" value="Genomic_DNA"/>
</dbReference>
<dbReference type="Gene3D" id="1.10.10.10">
    <property type="entry name" value="Winged helix-like DNA-binding domain superfamily/Winged helix DNA-binding domain"/>
    <property type="match status" value="1"/>
</dbReference>
<evidence type="ECO:0000259" key="4">
    <source>
        <dbReference type="PROSITE" id="PS50949"/>
    </source>
</evidence>
<dbReference type="RefSeq" id="WP_249328857.1">
    <property type="nucleotide sequence ID" value="NZ_CP060635.1"/>
</dbReference>
<dbReference type="InterPro" id="IPR008920">
    <property type="entry name" value="TF_FadR/GntR_C"/>
</dbReference>
<gene>
    <name evidence="5" type="ORF">H9Q79_17635</name>
</gene>
<dbReference type="SMART" id="SM00895">
    <property type="entry name" value="FCD"/>
    <property type="match status" value="1"/>
</dbReference>
<dbReference type="InterPro" id="IPR000524">
    <property type="entry name" value="Tscrpt_reg_HTH_GntR"/>
</dbReference>
<keyword evidence="2" id="KW-0238">DNA-binding</keyword>
<dbReference type="SUPFAM" id="SSF46785">
    <property type="entry name" value="Winged helix' DNA-binding domain"/>
    <property type="match status" value="1"/>
</dbReference>
<dbReference type="SMART" id="SM00345">
    <property type="entry name" value="HTH_GNTR"/>
    <property type="match status" value="1"/>
</dbReference>
<keyword evidence="6" id="KW-1185">Reference proteome</keyword>
<evidence type="ECO:0000313" key="5">
    <source>
        <dbReference type="EMBL" id="QNM08644.1"/>
    </source>
</evidence>
<feature type="domain" description="HTH gntR-type" evidence="4">
    <location>
        <begin position="10"/>
        <end position="77"/>
    </location>
</feature>
<accession>A0A7G9GCW2</accession>